<proteinExistence type="predicted"/>
<sequence length="339" mass="38823">MAEAGVKIAKLILKKNQDPSLGLLEYRSTPLENGYSPAELLMGRKLRTTLPIAPENLNPKLVDSQTLKRKEGRRRKDMKSRYDRRCGATDMEELSEGDTVWITDMRTWGIVKKKASTPRSYMVDTPVGTLRRNRFHLRKGYAVQYPADPSTPTFSGEELVENEKTPVVDYPSNDSEDGQIRTRSGRIVKPCTISRADWQIVRMAVTVRSVTSRTVAQHIQSVTHHPVSARTIRRRLQQSEWNEVVITDESRFCLQHHDGRIRVWRHRERMLNSCVMHRHTGPAPGIMIQIHPQLPQQINFGNVWKLLGLLYPKNTSKVFESMPRRVAAVISNNVGYSGY</sequence>
<dbReference type="EMBL" id="CP092881">
    <property type="protein sequence ID" value="UYV80976.1"/>
    <property type="molecule type" value="Genomic_DNA"/>
</dbReference>
<dbReference type="Gene3D" id="3.30.420.10">
    <property type="entry name" value="Ribonuclease H-like superfamily/Ribonuclease H"/>
    <property type="match status" value="1"/>
</dbReference>
<evidence type="ECO:0000313" key="2">
    <source>
        <dbReference type="Proteomes" id="UP001235939"/>
    </source>
</evidence>
<dbReference type="PANTHER" id="PTHR33244:SF3">
    <property type="entry name" value="PEPTIDASE A2 DOMAIN-CONTAINING PROTEIN"/>
    <property type="match status" value="1"/>
</dbReference>
<accession>A0ABY6LIL0</accession>
<protein>
    <recommendedName>
        <fullName evidence="3">Transposase Tc1-like domain-containing protein</fullName>
    </recommendedName>
</protein>
<reference evidence="1 2" key="1">
    <citation type="submission" date="2022-01" db="EMBL/GenBank/DDBJ databases">
        <title>A chromosomal length assembly of Cordylochernes scorpioides.</title>
        <authorList>
            <person name="Zeh D."/>
            <person name="Zeh J."/>
        </authorList>
    </citation>
    <scope>NUCLEOTIDE SEQUENCE [LARGE SCALE GENOMIC DNA]</scope>
    <source>
        <strain evidence="1">IN4F17</strain>
        <tissue evidence="1">Whole Body</tissue>
    </source>
</reference>
<dbReference type="Proteomes" id="UP001235939">
    <property type="component" value="Chromosome 19"/>
</dbReference>
<organism evidence="1 2">
    <name type="scientific">Cordylochernes scorpioides</name>
    <dbReference type="NCBI Taxonomy" id="51811"/>
    <lineage>
        <taxon>Eukaryota</taxon>
        <taxon>Metazoa</taxon>
        <taxon>Ecdysozoa</taxon>
        <taxon>Arthropoda</taxon>
        <taxon>Chelicerata</taxon>
        <taxon>Arachnida</taxon>
        <taxon>Pseudoscorpiones</taxon>
        <taxon>Cheliferoidea</taxon>
        <taxon>Chernetidae</taxon>
        <taxon>Cordylochernes</taxon>
    </lineage>
</organism>
<gene>
    <name evidence="1" type="ORF">LAZ67_19002333</name>
</gene>
<evidence type="ECO:0000313" key="1">
    <source>
        <dbReference type="EMBL" id="UYV80976.1"/>
    </source>
</evidence>
<keyword evidence="2" id="KW-1185">Reference proteome</keyword>
<evidence type="ECO:0008006" key="3">
    <source>
        <dbReference type="Google" id="ProtNLM"/>
    </source>
</evidence>
<dbReference type="InterPro" id="IPR036397">
    <property type="entry name" value="RNaseH_sf"/>
</dbReference>
<name>A0ABY6LIL0_9ARAC</name>
<dbReference type="PANTHER" id="PTHR33244">
    <property type="entry name" value="INTEGRASE CATALYTIC DOMAIN-CONTAINING PROTEIN-RELATED"/>
    <property type="match status" value="1"/>
</dbReference>